<keyword evidence="3" id="KW-0677">Repeat</keyword>
<dbReference type="GO" id="GO:0005634">
    <property type="term" value="C:nucleus"/>
    <property type="evidence" value="ECO:0007669"/>
    <property type="project" value="TreeGrafter"/>
</dbReference>
<comment type="caution">
    <text evidence="4">The sequence shown here is derived from an EMBL/GenBank/DDBJ whole genome shotgun (WGS) entry which is preliminary data.</text>
</comment>
<evidence type="ECO:0000313" key="5">
    <source>
        <dbReference type="Proteomes" id="UP000494256"/>
    </source>
</evidence>
<dbReference type="PANTHER" id="PTHR24113:SF12">
    <property type="entry name" value="RAN GTPASE-ACTIVATING PROTEIN 1"/>
    <property type="match status" value="1"/>
</dbReference>
<accession>A0A8S0ZAA7</accession>
<evidence type="ECO:0000256" key="3">
    <source>
        <dbReference type="ARBA" id="ARBA00022737"/>
    </source>
</evidence>
<dbReference type="SUPFAM" id="SSF52047">
    <property type="entry name" value="RNI-like"/>
    <property type="match status" value="1"/>
</dbReference>
<gene>
    <name evidence="4" type="ORF">APLA_LOCUS3635</name>
</gene>
<keyword evidence="2" id="KW-0433">Leucine-rich repeat</keyword>
<dbReference type="SMART" id="SM00368">
    <property type="entry name" value="LRR_RI"/>
    <property type="match status" value="5"/>
</dbReference>
<protein>
    <submittedName>
        <fullName evidence="4">Uncharacterized protein</fullName>
    </submittedName>
</protein>
<dbReference type="GO" id="GO:0005096">
    <property type="term" value="F:GTPase activator activity"/>
    <property type="evidence" value="ECO:0007669"/>
    <property type="project" value="UniProtKB-KW"/>
</dbReference>
<dbReference type="InterPro" id="IPR027038">
    <property type="entry name" value="RanGap"/>
</dbReference>
<dbReference type="OrthoDB" id="1470350at2759"/>
<dbReference type="AlphaFoldDB" id="A0A8S0ZAA7"/>
<dbReference type="GO" id="GO:0006913">
    <property type="term" value="P:nucleocytoplasmic transport"/>
    <property type="evidence" value="ECO:0007669"/>
    <property type="project" value="TreeGrafter"/>
</dbReference>
<proteinExistence type="predicted"/>
<evidence type="ECO:0000256" key="2">
    <source>
        <dbReference type="ARBA" id="ARBA00022614"/>
    </source>
</evidence>
<name>A0A8S0ZAA7_ARCPL</name>
<reference evidence="4 5" key="1">
    <citation type="submission" date="2020-04" db="EMBL/GenBank/DDBJ databases">
        <authorList>
            <person name="Wallbank WR R."/>
            <person name="Pardo Diaz C."/>
            <person name="Kozak K."/>
            <person name="Martin S."/>
            <person name="Jiggins C."/>
            <person name="Moest M."/>
            <person name="Warren A I."/>
            <person name="Byers J.R.P. K."/>
            <person name="Montejo-Kovacevich G."/>
            <person name="Yen C E."/>
        </authorList>
    </citation>
    <scope>NUCLEOTIDE SEQUENCE [LARGE SCALE GENOMIC DNA]</scope>
</reference>
<dbReference type="PANTHER" id="PTHR24113">
    <property type="entry name" value="RAN GTPASE-ACTIVATING PROTEIN 1"/>
    <property type="match status" value="1"/>
</dbReference>
<dbReference type="Gene3D" id="3.80.10.10">
    <property type="entry name" value="Ribonuclease Inhibitor"/>
    <property type="match status" value="1"/>
</dbReference>
<dbReference type="GO" id="GO:0031267">
    <property type="term" value="F:small GTPase binding"/>
    <property type="evidence" value="ECO:0007669"/>
    <property type="project" value="TreeGrafter"/>
</dbReference>
<dbReference type="Pfam" id="PF13516">
    <property type="entry name" value="LRR_6"/>
    <property type="match status" value="3"/>
</dbReference>
<sequence>MSELSFKEKEEDVTVIFEAPAEVSSEEPSMSEWSSLESQTVIEKEKKLLFDQGLYSPGSSDICPKYIPQSDSTILRHPYYNYPAVHDPGIKEALLVPEQQIVYSDDGQALYLHLCSEMKLTPVRMFHRKLLDSEISLSYYGVDPTAIRAMAMALQFNKHVHVFNLTDNFLTDDSCFHLSQMLKTNTTLKELNLTGCRIGTSGLINLGDQLAVNRTLVTLNLSRNEIGDEGGVHYAKLISDGVTVQKLNLSKNDLGRQTALAFMEAFEWRDPLTLLDLSWNSFLHVPSTVKMLSSLANSQELQEINLSFNAFEGDRIAGAIYNLLLIPTLTALDLSHNRFQGEAIDIITAGLISAKKLVTFNLSFNPMSPEDAYRTLEKMLRPRVKLQNLLMETVCVDKSFLALVARVSKMKSRKKFKVIYGDVLHNWDVKGPDVRTLLLKRAEYLSTVNKKKHIDILVYFLTLNQKNSAPMLPKDLSDRLTEDGIPLSSDYCDQLVEVFPGPRIRKLRSINIPLLCEYINRLYPKKKVPEPEPVPEPVVEVVAPPPSTKVKEKKQKVKFVR</sequence>
<evidence type="ECO:0000313" key="4">
    <source>
        <dbReference type="EMBL" id="CAB3228712.1"/>
    </source>
</evidence>
<keyword evidence="1" id="KW-0343">GTPase activation</keyword>
<dbReference type="Proteomes" id="UP000494256">
    <property type="component" value="Unassembled WGS sequence"/>
</dbReference>
<organism evidence="4 5">
    <name type="scientific">Arctia plantaginis</name>
    <name type="common">Wood tiger moth</name>
    <name type="synonym">Phalaena plantaginis</name>
    <dbReference type="NCBI Taxonomy" id="874455"/>
    <lineage>
        <taxon>Eukaryota</taxon>
        <taxon>Metazoa</taxon>
        <taxon>Ecdysozoa</taxon>
        <taxon>Arthropoda</taxon>
        <taxon>Hexapoda</taxon>
        <taxon>Insecta</taxon>
        <taxon>Pterygota</taxon>
        <taxon>Neoptera</taxon>
        <taxon>Endopterygota</taxon>
        <taxon>Lepidoptera</taxon>
        <taxon>Glossata</taxon>
        <taxon>Ditrysia</taxon>
        <taxon>Noctuoidea</taxon>
        <taxon>Erebidae</taxon>
        <taxon>Arctiinae</taxon>
        <taxon>Arctia</taxon>
    </lineage>
</organism>
<evidence type="ECO:0000256" key="1">
    <source>
        <dbReference type="ARBA" id="ARBA00022468"/>
    </source>
</evidence>
<dbReference type="GO" id="GO:0005829">
    <property type="term" value="C:cytosol"/>
    <property type="evidence" value="ECO:0007669"/>
    <property type="project" value="TreeGrafter"/>
</dbReference>
<dbReference type="EMBL" id="CADEBD010000283">
    <property type="protein sequence ID" value="CAB3228712.1"/>
    <property type="molecule type" value="Genomic_DNA"/>
</dbReference>
<dbReference type="GO" id="GO:0048471">
    <property type="term" value="C:perinuclear region of cytoplasm"/>
    <property type="evidence" value="ECO:0007669"/>
    <property type="project" value="TreeGrafter"/>
</dbReference>
<dbReference type="InterPro" id="IPR001611">
    <property type="entry name" value="Leu-rich_rpt"/>
</dbReference>
<dbReference type="InterPro" id="IPR032675">
    <property type="entry name" value="LRR_dom_sf"/>
</dbReference>